<dbReference type="PANTHER" id="PTHR43685:SF5">
    <property type="entry name" value="GLYCOSYLTRANSFERASE EPSE-RELATED"/>
    <property type="match status" value="1"/>
</dbReference>
<dbReference type="InterPro" id="IPR050834">
    <property type="entry name" value="Glycosyltransf_2"/>
</dbReference>
<keyword evidence="2" id="KW-0328">Glycosyltransferase</keyword>
<protein>
    <submittedName>
        <fullName evidence="5">Glycosyl transferase family 2</fullName>
    </submittedName>
</protein>
<dbReference type="Gene3D" id="3.90.550.10">
    <property type="entry name" value="Spore Coat Polysaccharide Biosynthesis Protein SpsA, Chain A"/>
    <property type="match status" value="1"/>
</dbReference>
<keyword evidence="3 5" id="KW-0808">Transferase</keyword>
<dbReference type="Proteomes" id="UP000236752">
    <property type="component" value="Unassembled WGS sequence"/>
</dbReference>
<comment type="similarity">
    <text evidence="1">Belongs to the glycosyltransferase 2 family.</text>
</comment>
<dbReference type="InterPro" id="IPR029044">
    <property type="entry name" value="Nucleotide-diphossugar_trans"/>
</dbReference>
<evidence type="ECO:0000256" key="1">
    <source>
        <dbReference type="ARBA" id="ARBA00006739"/>
    </source>
</evidence>
<dbReference type="GO" id="GO:0016757">
    <property type="term" value="F:glycosyltransferase activity"/>
    <property type="evidence" value="ECO:0007669"/>
    <property type="project" value="UniProtKB-KW"/>
</dbReference>
<evidence type="ECO:0000313" key="5">
    <source>
        <dbReference type="EMBL" id="SEG60330.1"/>
    </source>
</evidence>
<evidence type="ECO:0000313" key="6">
    <source>
        <dbReference type="Proteomes" id="UP000236752"/>
    </source>
</evidence>
<dbReference type="Pfam" id="PF00535">
    <property type="entry name" value="Glycos_transf_2"/>
    <property type="match status" value="1"/>
</dbReference>
<feature type="domain" description="Glycosyltransferase 2-like" evidence="4">
    <location>
        <begin position="12"/>
        <end position="115"/>
    </location>
</feature>
<sequence>MPNSPKHVRLLMATRDGAAYLRPQLDSLIAQTHTDWSLDVADDGSRDETRKILREYAAEYPQIRYFYGPGRGVAANFLFLLARAVRERPDALISCTDQDDVWMPDKLTNAVRWFASQSGWHRQAMAYCCRAILTDAELNEMGTSSLPPRGASFGNALVQNILPGNATVLSPRAAAAVARTVPAAIAADVPFHDWWVYLALTGQGATIFNDEKPGLFYRQHKGNQLGHHSQLRGRWARFGLLVSGAYGEWIDRNLRALEAIQGSLTSEAMQCLGEFIVARKNAELPQSVHRQSAMGDHLLLLLAKTGRLSRPSGMMPQQAQTQARA</sequence>
<proteinExistence type="inferred from homology"/>
<dbReference type="EMBL" id="FNUZ01000007">
    <property type="protein sequence ID" value="SEG60330.1"/>
    <property type="molecule type" value="Genomic_DNA"/>
</dbReference>
<evidence type="ECO:0000256" key="2">
    <source>
        <dbReference type="ARBA" id="ARBA00022676"/>
    </source>
</evidence>
<keyword evidence="6" id="KW-1185">Reference proteome</keyword>
<evidence type="ECO:0000259" key="4">
    <source>
        <dbReference type="Pfam" id="PF00535"/>
    </source>
</evidence>
<gene>
    <name evidence="5" type="ORF">SAMN04488045_3563</name>
</gene>
<dbReference type="PANTHER" id="PTHR43685">
    <property type="entry name" value="GLYCOSYLTRANSFERASE"/>
    <property type="match status" value="1"/>
</dbReference>
<organism evidence="5 6">
    <name type="scientific">Thalassococcus halodurans</name>
    <dbReference type="NCBI Taxonomy" id="373675"/>
    <lineage>
        <taxon>Bacteria</taxon>
        <taxon>Pseudomonadati</taxon>
        <taxon>Pseudomonadota</taxon>
        <taxon>Alphaproteobacteria</taxon>
        <taxon>Rhodobacterales</taxon>
        <taxon>Roseobacteraceae</taxon>
        <taxon>Thalassococcus</taxon>
    </lineage>
</organism>
<reference evidence="5 6" key="1">
    <citation type="submission" date="2016-10" db="EMBL/GenBank/DDBJ databases">
        <authorList>
            <person name="de Groot N.N."/>
        </authorList>
    </citation>
    <scope>NUCLEOTIDE SEQUENCE [LARGE SCALE GENOMIC DNA]</scope>
    <source>
        <strain evidence="5 6">DSM 26915</strain>
    </source>
</reference>
<evidence type="ECO:0000256" key="3">
    <source>
        <dbReference type="ARBA" id="ARBA00022679"/>
    </source>
</evidence>
<dbReference type="SUPFAM" id="SSF53448">
    <property type="entry name" value="Nucleotide-diphospho-sugar transferases"/>
    <property type="match status" value="1"/>
</dbReference>
<dbReference type="OrthoDB" id="9802649at2"/>
<name>A0A1H6BHZ9_9RHOB</name>
<dbReference type="InterPro" id="IPR001173">
    <property type="entry name" value="Glyco_trans_2-like"/>
</dbReference>
<dbReference type="AlphaFoldDB" id="A0A1H6BHZ9"/>
<accession>A0A1H6BHZ9</accession>